<dbReference type="InterPro" id="IPR011006">
    <property type="entry name" value="CheY-like_superfamily"/>
</dbReference>
<dbReference type="InterPro" id="IPR039420">
    <property type="entry name" value="WalR-like"/>
</dbReference>
<evidence type="ECO:0000259" key="11">
    <source>
        <dbReference type="PROSITE" id="PS51755"/>
    </source>
</evidence>
<dbReference type="PROSITE" id="PS50110">
    <property type="entry name" value="RESPONSE_REGULATORY"/>
    <property type="match status" value="1"/>
</dbReference>
<dbReference type="HOGENOM" id="CLU_000445_30_4_0"/>
<dbReference type="KEGG" id="trs:Terro_2427"/>
<dbReference type="STRING" id="926566.Terro_2060"/>
<proteinExistence type="predicted"/>
<dbReference type="GO" id="GO:0006355">
    <property type="term" value="P:regulation of DNA-templated transcription"/>
    <property type="evidence" value="ECO:0007669"/>
    <property type="project" value="InterPro"/>
</dbReference>
<evidence type="ECO:0000313" key="14">
    <source>
        <dbReference type="Proteomes" id="UP000006056"/>
    </source>
</evidence>
<dbReference type="InterPro" id="IPR016032">
    <property type="entry name" value="Sig_transdc_resp-reg_C-effctor"/>
</dbReference>
<dbReference type="Proteomes" id="UP000006056">
    <property type="component" value="Chromosome"/>
</dbReference>
<dbReference type="eggNOG" id="COG0745">
    <property type="taxonomic scope" value="Bacteria"/>
</dbReference>
<dbReference type="CDD" id="cd00383">
    <property type="entry name" value="trans_reg_C"/>
    <property type="match status" value="1"/>
</dbReference>
<evidence type="ECO:0000313" key="13">
    <source>
        <dbReference type="EMBL" id="AFL88681.1"/>
    </source>
</evidence>
<dbReference type="Gene3D" id="3.40.50.2300">
    <property type="match status" value="1"/>
</dbReference>
<feature type="modified residue" description="4-aspartylphosphate" evidence="8">
    <location>
        <position position="53"/>
    </location>
</feature>
<feature type="domain" description="Response regulatory" evidence="10">
    <location>
        <begin position="4"/>
        <end position="117"/>
    </location>
</feature>
<evidence type="ECO:0000256" key="1">
    <source>
        <dbReference type="ARBA" id="ARBA00004496"/>
    </source>
</evidence>
<name>I3ZGH1_TERRK</name>
<keyword evidence="5" id="KW-0805">Transcription regulation</keyword>
<dbReference type="PANTHER" id="PTHR48111:SF39">
    <property type="entry name" value="TRANSCRIPTIONAL REGULATORY PROTEIN CPXR"/>
    <property type="match status" value="1"/>
</dbReference>
<dbReference type="PROSITE" id="PS51755">
    <property type="entry name" value="OMPR_PHOB"/>
    <property type="match status" value="1"/>
</dbReference>
<evidence type="ECO:0000256" key="9">
    <source>
        <dbReference type="PROSITE-ProRule" id="PRU01091"/>
    </source>
</evidence>
<dbReference type="SMART" id="SM00448">
    <property type="entry name" value="REC"/>
    <property type="match status" value="1"/>
</dbReference>
<keyword evidence="6 9" id="KW-0238">DNA-binding</keyword>
<dbReference type="KEGG" id="trs:Terro_2060"/>
<dbReference type="GO" id="GO:0005829">
    <property type="term" value="C:cytosol"/>
    <property type="evidence" value="ECO:0007669"/>
    <property type="project" value="TreeGrafter"/>
</dbReference>
<dbReference type="InterPro" id="IPR001867">
    <property type="entry name" value="OmpR/PhoB-type_DNA-bd"/>
</dbReference>
<dbReference type="Gene3D" id="1.10.10.10">
    <property type="entry name" value="Winged helix-like DNA-binding domain superfamily/Winged helix DNA-binding domain"/>
    <property type="match status" value="1"/>
</dbReference>
<dbReference type="Pfam" id="PF00486">
    <property type="entry name" value="Trans_reg_C"/>
    <property type="match status" value="1"/>
</dbReference>
<dbReference type="Pfam" id="PF00072">
    <property type="entry name" value="Response_reg"/>
    <property type="match status" value="1"/>
</dbReference>
<dbReference type="AlphaFoldDB" id="I3ZGH1"/>
<dbReference type="RefSeq" id="WP_014785908.1">
    <property type="nucleotide sequence ID" value="NC_018014.1"/>
</dbReference>
<dbReference type="GO" id="GO:0000976">
    <property type="term" value="F:transcription cis-regulatory region binding"/>
    <property type="evidence" value="ECO:0007669"/>
    <property type="project" value="TreeGrafter"/>
</dbReference>
<keyword evidence="4" id="KW-0902">Two-component regulatory system</keyword>
<dbReference type="Gene3D" id="6.10.250.690">
    <property type="match status" value="1"/>
</dbReference>
<accession>I3ZGH1</accession>
<dbReference type="SUPFAM" id="SSF52172">
    <property type="entry name" value="CheY-like"/>
    <property type="match status" value="1"/>
</dbReference>
<evidence type="ECO:0000256" key="4">
    <source>
        <dbReference type="ARBA" id="ARBA00023012"/>
    </source>
</evidence>
<dbReference type="PANTHER" id="PTHR48111">
    <property type="entry name" value="REGULATOR OF RPOS"/>
    <property type="match status" value="1"/>
</dbReference>
<evidence type="ECO:0000256" key="8">
    <source>
        <dbReference type="PROSITE-ProRule" id="PRU00169"/>
    </source>
</evidence>
<keyword evidence="2" id="KW-0963">Cytoplasm</keyword>
<evidence type="ECO:0000256" key="2">
    <source>
        <dbReference type="ARBA" id="ARBA00022490"/>
    </source>
</evidence>
<sequence length="237" mass="26678">MSRDVLIVDDDVDLCRMLASFLGQHGWIVHAGHNGQRALELCRSKPFEVILLDIDLSDCSGFDLIREIHDSMGTPIIVISGRCEETDRIVGLELGADDYISKPFSLRELFARMGAVVRRSGQLARSPNGPSTHSFGHFVVQLETHEISYGRTKLTLTPAEFQLLRLLLDRPYEVCSRELLAQIVLLRTYDPLDRSLDMHILRLRRKLGRVPQFGGGILTVRSGGYMLALHPQKFKGI</sequence>
<gene>
    <name evidence="12" type="ordered locus">Terro_2060</name>
    <name evidence="13" type="ordered locus">Terro_2427</name>
</gene>
<evidence type="ECO:0000259" key="10">
    <source>
        <dbReference type="PROSITE" id="PS50110"/>
    </source>
</evidence>
<evidence type="ECO:0000256" key="5">
    <source>
        <dbReference type="ARBA" id="ARBA00023015"/>
    </source>
</evidence>
<dbReference type="GO" id="GO:0000156">
    <property type="term" value="F:phosphorelay response regulator activity"/>
    <property type="evidence" value="ECO:0007669"/>
    <property type="project" value="TreeGrafter"/>
</dbReference>
<dbReference type="EMBL" id="CP003379">
    <property type="protein sequence ID" value="AFL88681.1"/>
    <property type="molecule type" value="Genomic_DNA"/>
</dbReference>
<comment type="subcellular location">
    <subcellularLocation>
        <location evidence="1">Cytoplasm</location>
    </subcellularLocation>
</comment>
<reference evidence="12 14" key="1">
    <citation type="submission" date="2012-06" db="EMBL/GenBank/DDBJ databases">
        <title>Complete genome of Terriglobus roseus DSM 18391.</title>
        <authorList>
            <consortium name="US DOE Joint Genome Institute (JGI-PGF)"/>
            <person name="Lucas S."/>
            <person name="Copeland A."/>
            <person name="Lapidus A."/>
            <person name="Glavina del Rio T."/>
            <person name="Dalin E."/>
            <person name="Tice H."/>
            <person name="Bruce D."/>
            <person name="Goodwin L."/>
            <person name="Pitluck S."/>
            <person name="Peters L."/>
            <person name="Mikhailova N."/>
            <person name="Munk A.C.C."/>
            <person name="Kyrpides N."/>
            <person name="Mavromatis K."/>
            <person name="Ivanova N."/>
            <person name="Brettin T."/>
            <person name="Detter J.C."/>
            <person name="Han C."/>
            <person name="Larimer F."/>
            <person name="Land M."/>
            <person name="Hauser L."/>
            <person name="Markowitz V."/>
            <person name="Cheng J.-F."/>
            <person name="Hugenholtz P."/>
            <person name="Woyke T."/>
            <person name="Wu D."/>
            <person name="Brambilla E."/>
            <person name="Klenk H.-P."/>
            <person name="Eisen J.A."/>
        </authorList>
    </citation>
    <scope>NUCLEOTIDE SEQUENCE [LARGE SCALE GENOMIC DNA]</scope>
    <source>
        <strain evidence="12">DSM 18391</strain>
        <strain evidence="14">DSM 18391 / NRRL B-41598 / KBS 63</strain>
    </source>
</reference>
<dbReference type="GO" id="GO:0032993">
    <property type="term" value="C:protein-DNA complex"/>
    <property type="evidence" value="ECO:0007669"/>
    <property type="project" value="TreeGrafter"/>
</dbReference>
<dbReference type="InterPro" id="IPR036388">
    <property type="entry name" value="WH-like_DNA-bd_sf"/>
</dbReference>
<keyword evidence="14" id="KW-1185">Reference proteome</keyword>
<feature type="domain" description="OmpR/PhoB-type" evidence="11">
    <location>
        <begin position="130"/>
        <end position="229"/>
    </location>
</feature>
<dbReference type="EMBL" id="CP003379">
    <property type="protein sequence ID" value="AFL88339.1"/>
    <property type="molecule type" value="Genomic_DNA"/>
</dbReference>
<dbReference type="InterPro" id="IPR001789">
    <property type="entry name" value="Sig_transdc_resp-reg_receiver"/>
</dbReference>
<evidence type="ECO:0000256" key="6">
    <source>
        <dbReference type="ARBA" id="ARBA00023125"/>
    </source>
</evidence>
<evidence type="ECO:0000313" key="12">
    <source>
        <dbReference type="EMBL" id="AFL88339.1"/>
    </source>
</evidence>
<keyword evidence="3 8" id="KW-0597">Phosphoprotein</keyword>
<keyword evidence="7" id="KW-0804">Transcription</keyword>
<organism evidence="12 14">
    <name type="scientific">Terriglobus roseus (strain DSM 18391 / NRRL B-41598 / KBS 63)</name>
    <dbReference type="NCBI Taxonomy" id="926566"/>
    <lineage>
        <taxon>Bacteria</taxon>
        <taxon>Pseudomonadati</taxon>
        <taxon>Acidobacteriota</taxon>
        <taxon>Terriglobia</taxon>
        <taxon>Terriglobales</taxon>
        <taxon>Acidobacteriaceae</taxon>
        <taxon>Terriglobus</taxon>
    </lineage>
</organism>
<dbReference type="SMART" id="SM00862">
    <property type="entry name" value="Trans_reg_C"/>
    <property type="match status" value="1"/>
</dbReference>
<feature type="DNA-binding region" description="OmpR/PhoB-type" evidence="9">
    <location>
        <begin position="130"/>
        <end position="229"/>
    </location>
</feature>
<evidence type="ECO:0000256" key="7">
    <source>
        <dbReference type="ARBA" id="ARBA00023163"/>
    </source>
</evidence>
<dbReference type="SUPFAM" id="SSF46894">
    <property type="entry name" value="C-terminal effector domain of the bipartite response regulators"/>
    <property type="match status" value="1"/>
</dbReference>
<evidence type="ECO:0000256" key="3">
    <source>
        <dbReference type="ARBA" id="ARBA00022553"/>
    </source>
</evidence>
<protein>
    <submittedName>
        <fullName evidence="12">Response regulator with CheY-like receiver domain and winged-helix DNA-binding domain</fullName>
    </submittedName>
</protein>